<sequence>MLIKYKNINIKNGVNYLHRLLTPDMFNLKSNFVPYINYYTTKIILLF</sequence>
<name>A0A8S5RZ00_9CAUD</name>
<protein>
    <submittedName>
        <fullName evidence="1">Uncharacterized protein</fullName>
    </submittedName>
</protein>
<organism evidence="1">
    <name type="scientific">Myoviridae sp. ctNQV2</name>
    <dbReference type="NCBI Taxonomy" id="2827683"/>
    <lineage>
        <taxon>Viruses</taxon>
        <taxon>Duplodnaviria</taxon>
        <taxon>Heunggongvirae</taxon>
        <taxon>Uroviricota</taxon>
        <taxon>Caudoviricetes</taxon>
    </lineage>
</organism>
<reference evidence="1" key="1">
    <citation type="journal article" date="2021" name="Proc. Natl. Acad. Sci. U.S.A.">
        <title>A Catalog of Tens of Thousands of Viruses from Human Metagenomes Reveals Hidden Associations with Chronic Diseases.</title>
        <authorList>
            <person name="Tisza M.J."/>
            <person name="Buck C.B."/>
        </authorList>
    </citation>
    <scope>NUCLEOTIDE SEQUENCE</scope>
    <source>
        <strain evidence="1">CtNQV2</strain>
    </source>
</reference>
<proteinExistence type="predicted"/>
<evidence type="ECO:0000313" key="1">
    <source>
        <dbReference type="EMBL" id="DAF44004.1"/>
    </source>
</evidence>
<dbReference type="EMBL" id="BK032510">
    <property type="protein sequence ID" value="DAF44004.1"/>
    <property type="molecule type" value="Genomic_DNA"/>
</dbReference>
<accession>A0A8S5RZ00</accession>